<dbReference type="GO" id="GO:0015031">
    <property type="term" value="P:protein transport"/>
    <property type="evidence" value="ECO:0007669"/>
    <property type="project" value="UniProtKB-KW"/>
</dbReference>
<dbReference type="STRING" id="269621.A0A238F8V8"/>
<dbReference type="GO" id="GO:0070762">
    <property type="term" value="C:nuclear pore transmembrane ring"/>
    <property type="evidence" value="ECO:0007669"/>
    <property type="project" value="TreeGrafter"/>
</dbReference>
<keyword evidence="4" id="KW-0813">Transport</keyword>
<keyword evidence="9" id="KW-0811">Translocation</keyword>
<keyword evidence="8 14" id="KW-1133">Transmembrane helix</keyword>
<evidence type="ECO:0000256" key="9">
    <source>
        <dbReference type="ARBA" id="ARBA00023010"/>
    </source>
</evidence>
<feature type="region of interest" description="Disordered" evidence="13">
    <location>
        <begin position="465"/>
        <end position="500"/>
    </location>
</feature>
<dbReference type="GO" id="GO:0006999">
    <property type="term" value="P:nuclear pore organization"/>
    <property type="evidence" value="ECO:0007669"/>
    <property type="project" value="TreeGrafter"/>
</dbReference>
<dbReference type="GO" id="GO:0031965">
    <property type="term" value="C:nuclear membrane"/>
    <property type="evidence" value="ECO:0007669"/>
    <property type="project" value="UniProtKB-SubCell"/>
</dbReference>
<evidence type="ECO:0000256" key="3">
    <source>
        <dbReference type="ARBA" id="ARBA00005760"/>
    </source>
</evidence>
<protein>
    <submittedName>
        <fullName evidence="15">BQ2448_2587 protein</fullName>
    </submittedName>
</protein>
<feature type="transmembrane region" description="Helical" evidence="14">
    <location>
        <begin position="118"/>
        <end position="140"/>
    </location>
</feature>
<evidence type="ECO:0000256" key="8">
    <source>
        <dbReference type="ARBA" id="ARBA00022989"/>
    </source>
</evidence>
<feature type="transmembrane region" description="Helical" evidence="14">
    <location>
        <begin position="65"/>
        <end position="85"/>
    </location>
</feature>
<keyword evidence="12" id="KW-0539">Nucleus</keyword>
<keyword evidence="5 14" id="KW-0812">Transmembrane</keyword>
<evidence type="ECO:0000256" key="2">
    <source>
        <dbReference type="ARBA" id="ARBA00004567"/>
    </source>
</evidence>
<dbReference type="GO" id="GO:0030674">
    <property type="term" value="F:protein-macromolecule adaptor activity"/>
    <property type="evidence" value="ECO:0007669"/>
    <property type="project" value="TreeGrafter"/>
</dbReference>
<evidence type="ECO:0000256" key="10">
    <source>
        <dbReference type="ARBA" id="ARBA00023132"/>
    </source>
</evidence>
<evidence type="ECO:0000313" key="16">
    <source>
        <dbReference type="Proteomes" id="UP000198372"/>
    </source>
</evidence>
<evidence type="ECO:0000256" key="5">
    <source>
        <dbReference type="ARBA" id="ARBA00022692"/>
    </source>
</evidence>
<dbReference type="GO" id="GO:0070631">
    <property type="term" value="P:spindle pole body localization"/>
    <property type="evidence" value="ECO:0007669"/>
    <property type="project" value="TreeGrafter"/>
</dbReference>
<dbReference type="InterPro" id="IPR019049">
    <property type="entry name" value="Nucleoporin_prot_Ndc1/Nup"/>
</dbReference>
<evidence type="ECO:0000256" key="7">
    <source>
        <dbReference type="ARBA" id="ARBA00022927"/>
    </source>
</evidence>
<sequence length="774" mass="85078">MSVVKSNVFASRFDSTTTVNSTVAPPTRSVSELLTSRPSSSSSLLPSQHYVIFCKASRFRNGSRLRNMFGLTGFAAYCLLLLAVFDPKQLPGAFGQDEKYECVEHVDSYPLVLVAGSLVNFGSVLLFSPVVFFGALPLFIHRKRTISTALPSASTLFAQLESLRRPNAITTLTVYLVAVAPIHFAYVWCTSYTSREPRLGWLFYHSGRDAYQINERRMLLLLLHLTLAAYATFDHVVNSKSRVQIDDGPARPIPQRLATRAQAGIPNVVRSVLASNALFYLTYIVLRRPILKFLVVNFAGPWARPYLYSLLKHNAAFSLTLASRSLMSSLLILGVWEAANVCFDVYASQVSPSWTEGSSPINISHFAISPNQCLLSGLRSTDLYYQVSLICRQTVGIWALVLTGWCWVRSQQFAFLELENITLTSPERRKAIFTDIKPDNARGGAWAEISRECLLLIGKELQRAKGRGKLPSPPPTKSNASASTSTSSHSGSSVPVRNENVFQPTKKTFLDTLAGSASTPAPTAKSSAVSTSSSSSTSTTSRVPSIFQTPTNTSSSSMYSVGTSVASAGTETLSSTTSKAPKSLEARLSSMIPRPWQGSLFTTLPTHVVDVRVARRRDVICAIRALSNLLCASLKEDTYGVAQRDIPRVLEGFVLYLNTLDALASSLSSTAESNHSKEAKEQLQTRISDSIGQVQLALREGIREILAEFEPFLATEFRKFPMPCRRRIIRVANADFFERLILYIFLATTRFSYQCRASIAVDCGLGLSDDDFVV</sequence>
<dbReference type="PANTHER" id="PTHR13269">
    <property type="entry name" value="NUCLEOPORIN NDC1"/>
    <property type="match status" value="1"/>
</dbReference>
<evidence type="ECO:0000256" key="4">
    <source>
        <dbReference type="ARBA" id="ARBA00022448"/>
    </source>
</evidence>
<dbReference type="EMBL" id="FMSP01000004">
    <property type="protein sequence ID" value="SCV69567.1"/>
    <property type="molecule type" value="Genomic_DNA"/>
</dbReference>
<feature type="compositionally biased region" description="Low complexity" evidence="13">
    <location>
        <begin position="477"/>
        <end position="495"/>
    </location>
</feature>
<evidence type="ECO:0000313" key="15">
    <source>
        <dbReference type="EMBL" id="SCV69567.1"/>
    </source>
</evidence>
<reference evidence="16" key="1">
    <citation type="submission" date="2016-09" db="EMBL/GenBank/DDBJ databases">
        <authorList>
            <person name="Jeantristanb JTB J.-T."/>
            <person name="Ricardo R."/>
        </authorList>
    </citation>
    <scope>NUCLEOTIDE SEQUENCE [LARGE SCALE GENOMIC DNA]</scope>
</reference>
<evidence type="ECO:0000256" key="13">
    <source>
        <dbReference type="SAM" id="MobiDB-lite"/>
    </source>
</evidence>
<comment type="subcellular location">
    <subcellularLocation>
        <location evidence="1">Nucleus membrane</location>
        <topology evidence="1">Multi-pass membrane protein</topology>
    </subcellularLocation>
    <subcellularLocation>
        <location evidence="2">Nucleus</location>
        <location evidence="2">Nuclear pore complex</location>
    </subcellularLocation>
</comment>
<dbReference type="GO" id="GO:0005816">
    <property type="term" value="C:spindle pole body"/>
    <property type="evidence" value="ECO:0007669"/>
    <property type="project" value="TreeGrafter"/>
</dbReference>
<comment type="similarity">
    <text evidence="3">Belongs to the NDC1 family.</text>
</comment>
<keyword evidence="6" id="KW-0509">mRNA transport</keyword>
<evidence type="ECO:0000256" key="12">
    <source>
        <dbReference type="ARBA" id="ARBA00023242"/>
    </source>
</evidence>
<dbReference type="OrthoDB" id="67850at2759"/>
<dbReference type="PANTHER" id="PTHR13269:SF6">
    <property type="entry name" value="NUCLEOPORIN NDC1"/>
    <property type="match status" value="1"/>
</dbReference>
<keyword evidence="7" id="KW-0653">Protein transport</keyword>
<gene>
    <name evidence="15" type="ORF">BQ2448_2587</name>
</gene>
<name>A0A238F8V8_9BASI</name>
<evidence type="ECO:0000256" key="1">
    <source>
        <dbReference type="ARBA" id="ARBA00004232"/>
    </source>
</evidence>
<evidence type="ECO:0000256" key="14">
    <source>
        <dbReference type="SAM" id="Phobius"/>
    </source>
</evidence>
<feature type="compositionally biased region" description="Low complexity" evidence="13">
    <location>
        <begin position="516"/>
        <end position="560"/>
    </location>
</feature>
<dbReference type="GO" id="GO:0051028">
    <property type="term" value="P:mRNA transport"/>
    <property type="evidence" value="ECO:0007669"/>
    <property type="project" value="UniProtKB-KW"/>
</dbReference>
<keyword evidence="16" id="KW-1185">Reference proteome</keyword>
<keyword evidence="11 14" id="KW-0472">Membrane</keyword>
<dbReference type="AlphaFoldDB" id="A0A238F8V8"/>
<evidence type="ECO:0000256" key="6">
    <source>
        <dbReference type="ARBA" id="ARBA00022816"/>
    </source>
</evidence>
<keyword evidence="10" id="KW-0906">Nuclear pore complex</keyword>
<dbReference type="Proteomes" id="UP000198372">
    <property type="component" value="Unassembled WGS sequence"/>
</dbReference>
<feature type="transmembrane region" description="Helical" evidence="14">
    <location>
        <begin position="168"/>
        <end position="188"/>
    </location>
</feature>
<proteinExistence type="inferred from homology"/>
<feature type="region of interest" description="Disordered" evidence="13">
    <location>
        <begin position="514"/>
        <end position="560"/>
    </location>
</feature>
<evidence type="ECO:0000256" key="11">
    <source>
        <dbReference type="ARBA" id="ARBA00023136"/>
    </source>
</evidence>
<organism evidence="15 16">
    <name type="scientific">Microbotryum intermedium</name>
    <dbReference type="NCBI Taxonomy" id="269621"/>
    <lineage>
        <taxon>Eukaryota</taxon>
        <taxon>Fungi</taxon>
        <taxon>Dikarya</taxon>
        <taxon>Basidiomycota</taxon>
        <taxon>Pucciniomycotina</taxon>
        <taxon>Microbotryomycetes</taxon>
        <taxon>Microbotryales</taxon>
        <taxon>Microbotryaceae</taxon>
        <taxon>Microbotryum</taxon>
    </lineage>
</organism>
<dbReference type="Pfam" id="PF09531">
    <property type="entry name" value="Ndc1_Nup"/>
    <property type="match status" value="1"/>
</dbReference>
<accession>A0A238F8V8</accession>